<dbReference type="EMBL" id="LIYD01000005">
    <property type="protein sequence ID" value="KOS06856.1"/>
    <property type="molecule type" value="Genomic_DNA"/>
</dbReference>
<organism evidence="1 2">
    <name type="scientific">Flavobacterium akiainvivens</name>
    <dbReference type="NCBI Taxonomy" id="1202724"/>
    <lineage>
        <taxon>Bacteria</taxon>
        <taxon>Pseudomonadati</taxon>
        <taxon>Bacteroidota</taxon>
        <taxon>Flavobacteriia</taxon>
        <taxon>Flavobacteriales</taxon>
        <taxon>Flavobacteriaceae</taxon>
        <taxon>Flavobacterium</taxon>
    </lineage>
</organism>
<gene>
    <name evidence="1" type="ORF">AM493_13080</name>
</gene>
<name>A0A0N0RQW4_9FLAO</name>
<reference evidence="1 2" key="1">
    <citation type="submission" date="2015-08" db="EMBL/GenBank/DDBJ databases">
        <title>Whole genome sequence of Flavobacterium akiainvivens IK-1T, from decaying Wikstroemia oahuensis, an endemic Hawaiian shrub.</title>
        <authorList>
            <person name="Wan X."/>
            <person name="Hou S."/>
            <person name="Saito J."/>
            <person name="Donachie S."/>
        </authorList>
    </citation>
    <scope>NUCLEOTIDE SEQUENCE [LARGE SCALE GENOMIC DNA]</scope>
    <source>
        <strain evidence="1 2">IK-1</strain>
    </source>
</reference>
<dbReference type="AlphaFoldDB" id="A0A0N0RQW4"/>
<sequence>MLTTIKLNAEFQKNKGLWHFYEKKTMLAEKISNPDFNILKLIVFATEYRNNGIYYTYNFYFFRYFNTSSI</sequence>
<dbReference type="Proteomes" id="UP000037755">
    <property type="component" value="Unassembled WGS sequence"/>
</dbReference>
<keyword evidence="2" id="KW-1185">Reference proteome</keyword>
<comment type="caution">
    <text evidence="1">The sequence shown here is derived from an EMBL/GenBank/DDBJ whole genome shotgun (WGS) entry which is preliminary data.</text>
</comment>
<evidence type="ECO:0000313" key="2">
    <source>
        <dbReference type="Proteomes" id="UP000037755"/>
    </source>
</evidence>
<accession>A0A0N0RQW4</accession>
<dbReference type="PATRIC" id="fig|1202724.3.peg.2711"/>
<evidence type="ECO:0000313" key="1">
    <source>
        <dbReference type="EMBL" id="KOS06856.1"/>
    </source>
</evidence>
<protein>
    <submittedName>
        <fullName evidence="1">Uncharacterized protein</fullName>
    </submittedName>
</protein>
<proteinExistence type="predicted"/>